<protein>
    <submittedName>
        <fullName evidence="2">Uncharacterized protein</fullName>
    </submittedName>
</protein>
<dbReference type="AlphaFoldDB" id="A0A251N6H7"/>
<feature type="region of interest" description="Disordered" evidence="1">
    <location>
        <begin position="1"/>
        <end position="98"/>
    </location>
</feature>
<dbReference type="Proteomes" id="UP000006882">
    <property type="component" value="Chromosome G7"/>
</dbReference>
<sequence>MLGNDVREETKRLSSSSNAWRPFTQTKQIEEEDSPSLVEEEDPPSSVEEEDPPSSVEEEDPSSMRQRDEVLLEQDVNPIQDEGLVIHNSTSQLQNGKR</sequence>
<reference evidence="2 3" key="1">
    <citation type="journal article" date="2013" name="Nat. Genet.">
        <title>The high-quality draft genome of peach (Prunus persica) identifies unique patterns of genetic diversity, domestication and genome evolution.</title>
        <authorList>
            <consortium name="International Peach Genome Initiative"/>
            <person name="Verde I."/>
            <person name="Abbott A.G."/>
            <person name="Scalabrin S."/>
            <person name="Jung S."/>
            <person name="Shu S."/>
            <person name="Marroni F."/>
            <person name="Zhebentyayeva T."/>
            <person name="Dettori M.T."/>
            <person name="Grimwood J."/>
            <person name="Cattonaro F."/>
            <person name="Zuccolo A."/>
            <person name="Rossini L."/>
            <person name="Jenkins J."/>
            <person name="Vendramin E."/>
            <person name="Meisel L.A."/>
            <person name="Decroocq V."/>
            <person name="Sosinski B."/>
            <person name="Prochnik S."/>
            <person name="Mitros T."/>
            <person name="Policriti A."/>
            <person name="Cipriani G."/>
            <person name="Dondini L."/>
            <person name="Ficklin S."/>
            <person name="Goodstein D.M."/>
            <person name="Xuan P."/>
            <person name="Del Fabbro C."/>
            <person name="Aramini V."/>
            <person name="Copetti D."/>
            <person name="Gonzalez S."/>
            <person name="Horner D.S."/>
            <person name="Falchi R."/>
            <person name="Lucas S."/>
            <person name="Mica E."/>
            <person name="Maldonado J."/>
            <person name="Lazzari B."/>
            <person name="Bielenberg D."/>
            <person name="Pirona R."/>
            <person name="Miculan M."/>
            <person name="Barakat A."/>
            <person name="Testolin R."/>
            <person name="Stella A."/>
            <person name="Tartarini S."/>
            <person name="Tonutti P."/>
            <person name="Arus P."/>
            <person name="Orellana A."/>
            <person name="Wells C."/>
            <person name="Main D."/>
            <person name="Vizzotto G."/>
            <person name="Silva H."/>
            <person name="Salamini F."/>
            <person name="Schmutz J."/>
            <person name="Morgante M."/>
            <person name="Rokhsar D.S."/>
        </authorList>
    </citation>
    <scope>NUCLEOTIDE SEQUENCE [LARGE SCALE GENOMIC DNA]</scope>
    <source>
        <strain evidence="3">cv. Nemared</strain>
    </source>
</reference>
<keyword evidence="3" id="KW-1185">Reference proteome</keyword>
<accession>A0A251N6H7</accession>
<gene>
    <name evidence="2" type="ORF">PRUPE_7G041800</name>
</gene>
<feature type="compositionally biased region" description="Acidic residues" evidence="1">
    <location>
        <begin position="30"/>
        <end position="61"/>
    </location>
</feature>
<feature type="compositionally biased region" description="Polar residues" evidence="1">
    <location>
        <begin position="87"/>
        <end position="98"/>
    </location>
</feature>
<feature type="compositionally biased region" description="Basic and acidic residues" evidence="1">
    <location>
        <begin position="1"/>
        <end position="12"/>
    </location>
</feature>
<dbReference type="Gramene" id="ONH94951">
    <property type="protein sequence ID" value="ONH94951"/>
    <property type="gene ID" value="PRUPE_7G041800"/>
</dbReference>
<name>A0A251N6H7_PRUPE</name>
<evidence type="ECO:0000313" key="3">
    <source>
        <dbReference type="Proteomes" id="UP000006882"/>
    </source>
</evidence>
<dbReference type="EMBL" id="CM007657">
    <property type="protein sequence ID" value="ONH94951.1"/>
    <property type="molecule type" value="Genomic_DNA"/>
</dbReference>
<feature type="compositionally biased region" description="Polar residues" evidence="1">
    <location>
        <begin position="13"/>
        <end position="27"/>
    </location>
</feature>
<evidence type="ECO:0000256" key="1">
    <source>
        <dbReference type="SAM" id="MobiDB-lite"/>
    </source>
</evidence>
<proteinExistence type="predicted"/>
<evidence type="ECO:0000313" key="2">
    <source>
        <dbReference type="EMBL" id="ONH94951.1"/>
    </source>
</evidence>
<organism evidence="2 3">
    <name type="scientific">Prunus persica</name>
    <name type="common">Peach</name>
    <name type="synonym">Amygdalus persica</name>
    <dbReference type="NCBI Taxonomy" id="3760"/>
    <lineage>
        <taxon>Eukaryota</taxon>
        <taxon>Viridiplantae</taxon>
        <taxon>Streptophyta</taxon>
        <taxon>Embryophyta</taxon>
        <taxon>Tracheophyta</taxon>
        <taxon>Spermatophyta</taxon>
        <taxon>Magnoliopsida</taxon>
        <taxon>eudicotyledons</taxon>
        <taxon>Gunneridae</taxon>
        <taxon>Pentapetalae</taxon>
        <taxon>rosids</taxon>
        <taxon>fabids</taxon>
        <taxon>Rosales</taxon>
        <taxon>Rosaceae</taxon>
        <taxon>Amygdaloideae</taxon>
        <taxon>Amygdaleae</taxon>
        <taxon>Prunus</taxon>
    </lineage>
</organism>